<dbReference type="Pfam" id="PF09523">
    <property type="entry name" value="DUF2390"/>
    <property type="match status" value="1"/>
</dbReference>
<proteinExistence type="predicted"/>
<feature type="compositionally biased region" description="Polar residues" evidence="1">
    <location>
        <begin position="1"/>
        <end position="16"/>
    </location>
</feature>
<sequence length="202" mass="22463">MTETAPPSSPANSPGKQPSGKKSLENPLWDFSLDFYAQPQVADFLLECQDRKGADVCLLLWASYISACGRQLSEESWRVADRGLAPRRRMINSMRRMRRLLGRLNKKLGIYEWCKRCELRMEQRQLAALWKLGGENWPGDRSALALAGQQYGLLQKDQARWAGLINAYSAGNKANSVYRDSASSMNGAIRGESGGHPEGAAD</sequence>
<accession>A0ABW3UBM7</accession>
<evidence type="ECO:0000313" key="3">
    <source>
        <dbReference type="Proteomes" id="UP001597264"/>
    </source>
</evidence>
<comment type="caution">
    <text evidence="2">The sequence shown here is derived from an EMBL/GenBank/DDBJ whole genome shotgun (WGS) entry which is preliminary data.</text>
</comment>
<keyword evidence="3" id="KW-1185">Reference proteome</keyword>
<name>A0ABW3UBM7_9GAMM</name>
<dbReference type="EMBL" id="JBHTLR010000008">
    <property type="protein sequence ID" value="MFD1216910.1"/>
    <property type="molecule type" value="Genomic_DNA"/>
</dbReference>
<protein>
    <submittedName>
        <fullName evidence="2">TIGR02444 family protein</fullName>
    </submittedName>
</protein>
<evidence type="ECO:0000256" key="1">
    <source>
        <dbReference type="SAM" id="MobiDB-lite"/>
    </source>
</evidence>
<organism evidence="2 3">
    <name type="scientific">Microbulbifer celer</name>
    <dbReference type="NCBI Taxonomy" id="435905"/>
    <lineage>
        <taxon>Bacteria</taxon>
        <taxon>Pseudomonadati</taxon>
        <taxon>Pseudomonadota</taxon>
        <taxon>Gammaproteobacteria</taxon>
        <taxon>Cellvibrionales</taxon>
        <taxon>Microbulbiferaceae</taxon>
        <taxon>Microbulbifer</taxon>
    </lineage>
</organism>
<dbReference type="Proteomes" id="UP001597264">
    <property type="component" value="Unassembled WGS sequence"/>
</dbReference>
<evidence type="ECO:0000313" key="2">
    <source>
        <dbReference type="EMBL" id="MFD1216910.1"/>
    </source>
</evidence>
<feature type="region of interest" description="Disordered" evidence="1">
    <location>
        <begin position="1"/>
        <end position="23"/>
    </location>
</feature>
<gene>
    <name evidence="2" type="ORF">ACFQ2X_09880</name>
</gene>
<dbReference type="RefSeq" id="WP_230437087.1">
    <property type="nucleotide sequence ID" value="NZ_CP087715.1"/>
</dbReference>
<dbReference type="NCBIfam" id="TIGR02444">
    <property type="entry name" value="TIGR02444 family protein"/>
    <property type="match status" value="1"/>
</dbReference>
<reference evidence="3" key="1">
    <citation type="journal article" date="2019" name="Int. J. Syst. Evol. Microbiol.">
        <title>The Global Catalogue of Microorganisms (GCM) 10K type strain sequencing project: providing services to taxonomists for standard genome sequencing and annotation.</title>
        <authorList>
            <consortium name="The Broad Institute Genomics Platform"/>
            <consortium name="The Broad Institute Genome Sequencing Center for Infectious Disease"/>
            <person name="Wu L."/>
            <person name="Ma J."/>
        </authorList>
    </citation>
    <scope>NUCLEOTIDE SEQUENCE [LARGE SCALE GENOMIC DNA]</scope>
    <source>
        <strain evidence="3">CCUG 54356</strain>
    </source>
</reference>
<dbReference type="InterPro" id="IPR012659">
    <property type="entry name" value="CHP02444"/>
</dbReference>